<feature type="compositionally biased region" description="Polar residues" evidence="1">
    <location>
        <begin position="106"/>
        <end position="128"/>
    </location>
</feature>
<feature type="chain" id="PRO_5043556864" evidence="3">
    <location>
        <begin position="21"/>
        <end position="345"/>
    </location>
</feature>
<dbReference type="GO" id="GO:0005886">
    <property type="term" value="C:plasma membrane"/>
    <property type="evidence" value="ECO:0000318"/>
    <property type="project" value="GO_Central"/>
</dbReference>
<dbReference type="STRING" id="8355.A0A1L8I0J1"/>
<dbReference type="CTD" id="108715593"/>
<feature type="compositionally biased region" description="Polar residues" evidence="1">
    <location>
        <begin position="67"/>
        <end position="95"/>
    </location>
</feature>
<keyword evidence="2" id="KW-0812">Transmembrane</keyword>
<name>A0A1L8I0J1_XENLA</name>
<feature type="compositionally biased region" description="Basic and acidic residues" evidence="1">
    <location>
        <begin position="180"/>
        <end position="189"/>
    </location>
</feature>
<organism evidence="4 5">
    <name type="scientific">Xenopus laevis</name>
    <name type="common">African clawed frog</name>
    <dbReference type="NCBI Taxonomy" id="8355"/>
    <lineage>
        <taxon>Eukaryota</taxon>
        <taxon>Metazoa</taxon>
        <taxon>Chordata</taxon>
        <taxon>Craniata</taxon>
        <taxon>Vertebrata</taxon>
        <taxon>Euteleostomi</taxon>
        <taxon>Amphibia</taxon>
        <taxon>Batrachia</taxon>
        <taxon>Anura</taxon>
        <taxon>Pipoidea</taxon>
        <taxon>Pipidae</taxon>
        <taxon>Xenopodinae</taxon>
        <taxon>Xenopus</taxon>
        <taxon>Xenopus</taxon>
    </lineage>
</organism>
<evidence type="ECO:0000256" key="1">
    <source>
        <dbReference type="SAM" id="MobiDB-lite"/>
    </source>
</evidence>
<feature type="region of interest" description="Disordered" evidence="1">
    <location>
        <begin position="211"/>
        <end position="230"/>
    </location>
</feature>
<evidence type="ECO:0000256" key="2">
    <source>
        <dbReference type="SAM" id="Phobius"/>
    </source>
</evidence>
<keyword evidence="4" id="KW-1185">Reference proteome</keyword>
<dbReference type="OrthoDB" id="8927116at2759"/>
<dbReference type="Proteomes" id="UP000186698">
    <property type="component" value="Chromosome 1L"/>
</dbReference>
<feature type="region of interest" description="Disordered" evidence="1">
    <location>
        <begin position="67"/>
        <end position="128"/>
    </location>
</feature>
<dbReference type="Bgee" id="108715593">
    <property type="expression patterns" value="Expressed in lung and 14 other cell types or tissues"/>
</dbReference>
<dbReference type="PaxDb" id="8355-A0A1L8I0J1"/>
<dbReference type="InterPro" id="IPR026195">
    <property type="entry name" value="PSGL-1"/>
</dbReference>
<reference evidence="5" key="1">
    <citation type="submission" date="2025-08" db="UniProtKB">
        <authorList>
            <consortium name="RefSeq"/>
        </authorList>
    </citation>
    <scope>IDENTIFICATION</scope>
    <source>
        <strain evidence="5">J_2021</strain>
        <tissue evidence="5">Erythrocytes</tissue>
    </source>
</reference>
<keyword evidence="2" id="KW-0472">Membrane</keyword>
<protein>
    <submittedName>
        <fullName evidence="5">P-selectin glycoprotein ligand 1</fullName>
    </submittedName>
</protein>
<dbReference type="GeneID" id="108715593"/>
<evidence type="ECO:0000313" key="5">
    <source>
        <dbReference type="RefSeq" id="XP_018116377.1"/>
    </source>
</evidence>
<feature type="region of interest" description="Disordered" evidence="1">
    <location>
        <begin position="176"/>
        <end position="198"/>
    </location>
</feature>
<sequence>MLLPWATFLKLNIFVLLSFAYKLPAPDNGDLALPNDETLQEQAKGAYEGKMGLQYSRLLRKKRENANNSIDSGLENSSTPISQTSVTIKPTSLSEESTEADMLVTHSESSLDQSETHSMSPDQDTTQTELIHKSTGSPDNIYLLNSTDSPDVTFSTTEDIEGTTNSDHIHTATIHSTTHSKNDTGHVNEDNTFSPPSQFSTKSLFESIVTSTHHPKKTDDTTKQKPDDSTLSSKTKVVTFIQTSAEYSPPVHSLMRQCMLAILILAVLCTIFIISTIALAAKLSRVKSRYKMRQPNFTEMTCITSLLPESDQQSKVKPKRMKTFAANVEESDGDNTTLNSFLPDH</sequence>
<dbReference type="AlphaFoldDB" id="A0A1L8I0J1"/>
<proteinExistence type="predicted"/>
<dbReference type="GO" id="GO:0050901">
    <property type="term" value="P:leukocyte tethering or rolling"/>
    <property type="evidence" value="ECO:0000318"/>
    <property type="project" value="GO_Central"/>
</dbReference>
<evidence type="ECO:0000313" key="4">
    <source>
        <dbReference type="Proteomes" id="UP000186698"/>
    </source>
</evidence>
<accession>A0A1L8I0J1</accession>
<dbReference type="KEGG" id="xla:108715593"/>
<feature type="transmembrane region" description="Helical" evidence="2">
    <location>
        <begin position="259"/>
        <end position="283"/>
    </location>
</feature>
<keyword evidence="3" id="KW-0732">Signal</keyword>
<evidence type="ECO:0000256" key="3">
    <source>
        <dbReference type="SAM" id="SignalP"/>
    </source>
</evidence>
<keyword evidence="2" id="KW-1133">Transmembrane helix</keyword>
<feature type="compositionally biased region" description="Basic and acidic residues" evidence="1">
    <location>
        <begin position="217"/>
        <end position="228"/>
    </location>
</feature>
<feature type="signal peptide" evidence="3">
    <location>
        <begin position="1"/>
        <end position="20"/>
    </location>
</feature>
<dbReference type="PANTHER" id="PTHR17384:SF7">
    <property type="entry name" value="P-SELECTIN GLYCOPROTEIN LIGAND 1"/>
    <property type="match status" value="1"/>
</dbReference>
<gene>
    <name evidence="5" type="primary">LOC108715593</name>
</gene>
<dbReference type="PANTHER" id="PTHR17384">
    <property type="entry name" value="P-SELECTIN GLYCOPROTEIN LIGAND-1"/>
    <property type="match status" value="1"/>
</dbReference>
<dbReference type="RefSeq" id="XP_018116377.1">
    <property type="nucleotide sequence ID" value="XM_018260888.2"/>
</dbReference>